<dbReference type="InterPro" id="IPR050766">
    <property type="entry name" value="Bact_Lucif_Oxidored"/>
</dbReference>
<dbReference type="GO" id="GO:0004497">
    <property type="term" value="F:monooxygenase activity"/>
    <property type="evidence" value="ECO:0007669"/>
    <property type="project" value="UniProtKB-KW"/>
</dbReference>
<reference evidence="4" key="1">
    <citation type="submission" date="2020-05" db="EMBL/GenBank/DDBJ databases">
        <authorList>
            <person name="Chiriac C."/>
            <person name="Salcher M."/>
            <person name="Ghai R."/>
            <person name="Kavagutti S V."/>
        </authorList>
    </citation>
    <scope>NUCLEOTIDE SEQUENCE</scope>
</reference>
<dbReference type="EMBL" id="CAESAJ010000025">
    <property type="protein sequence ID" value="CAB4333745.1"/>
    <property type="molecule type" value="Genomic_DNA"/>
</dbReference>
<accession>A0A6J5YTD3</accession>
<dbReference type="PANTHER" id="PTHR30137">
    <property type="entry name" value="LUCIFERASE-LIKE MONOOXYGENASE"/>
    <property type="match status" value="1"/>
</dbReference>
<dbReference type="Gene3D" id="3.20.20.30">
    <property type="entry name" value="Luciferase-like domain"/>
    <property type="match status" value="1"/>
</dbReference>
<dbReference type="PANTHER" id="PTHR30137:SF8">
    <property type="entry name" value="BLR5498 PROTEIN"/>
    <property type="match status" value="1"/>
</dbReference>
<name>A0A6J5YTD3_9ZZZZ</name>
<gene>
    <name evidence="4" type="ORF">UFOPK3770_00404</name>
</gene>
<dbReference type="SUPFAM" id="SSF51679">
    <property type="entry name" value="Bacterial luciferase-like"/>
    <property type="match status" value="1"/>
</dbReference>
<dbReference type="InterPro" id="IPR011251">
    <property type="entry name" value="Luciferase-like_dom"/>
</dbReference>
<evidence type="ECO:0000256" key="1">
    <source>
        <dbReference type="ARBA" id="ARBA00023002"/>
    </source>
</evidence>
<keyword evidence="2" id="KW-0503">Monooxygenase</keyword>
<proteinExistence type="predicted"/>
<dbReference type="AlphaFoldDB" id="A0A6J5YTD3"/>
<sequence>MKFSLFAHIERYDDSKSHRQLLEELTELVVMAEEGGFDKFWIGEHHAMDFTCSPNAFVSLAYLAAQTSRIRLGTGTIIAPFYHPIRLAGEIGQLDLMSNGRLEVGIARGAYMFEYERLFPGLDAMEAGLRMRELIPATQQLLIGDYAHDGKYWQFPTTSAVPRTIQQPYPPMWVAARDPNTHEFAVAHGCNVQVTPLANGFEEAVSLMGKFNDACAANPGVARPEVMILEHGYVSRSESELQEAAENIEIFYRYFGKWFQNSAPISKGLIEELTESDFQGNPQYSPENLRANLPIGTPEQLVERFKKYQDLGYSEFSWWMDGHMTFEQKRKGLELFIKEILPAFNTPN</sequence>
<keyword evidence="1" id="KW-0560">Oxidoreductase</keyword>
<dbReference type="Pfam" id="PF00296">
    <property type="entry name" value="Bac_luciferase"/>
    <property type="match status" value="1"/>
</dbReference>
<organism evidence="4">
    <name type="scientific">freshwater metagenome</name>
    <dbReference type="NCBI Taxonomy" id="449393"/>
    <lineage>
        <taxon>unclassified sequences</taxon>
        <taxon>metagenomes</taxon>
        <taxon>ecological metagenomes</taxon>
    </lineage>
</organism>
<dbReference type="GO" id="GO:0005829">
    <property type="term" value="C:cytosol"/>
    <property type="evidence" value="ECO:0007669"/>
    <property type="project" value="TreeGrafter"/>
</dbReference>
<evidence type="ECO:0000259" key="3">
    <source>
        <dbReference type="Pfam" id="PF00296"/>
    </source>
</evidence>
<dbReference type="GO" id="GO:0016705">
    <property type="term" value="F:oxidoreductase activity, acting on paired donors, with incorporation or reduction of molecular oxygen"/>
    <property type="evidence" value="ECO:0007669"/>
    <property type="project" value="InterPro"/>
</dbReference>
<evidence type="ECO:0000313" key="4">
    <source>
        <dbReference type="EMBL" id="CAB4333745.1"/>
    </source>
</evidence>
<evidence type="ECO:0000256" key="2">
    <source>
        <dbReference type="ARBA" id="ARBA00023033"/>
    </source>
</evidence>
<protein>
    <submittedName>
        <fullName evidence="4">Unannotated protein</fullName>
    </submittedName>
</protein>
<feature type="domain" description="Luciferase-like" evidence="3">
    <location>
        <begin position="1"/>
        <end position="314"/>
    </location>
</feature>
<dbReference type="InterPro" id="IPR036661">
    <property type="entry name" value="Luciferase-like_sf"/>
</dbReference>